<feature type="domain" description="Serine/threonine-protein kinase mTOR" evidence="2">
    <location>
        <begin position="1"/>
        <end position="122"/>
    </location>
</feature>
<dbReference type="SMART" id="SM01346">
    <property type="entry name" value="DUF3385"/>
    <property type="match status" value="1"/>
</dbReference>
<dbReference type="AlphaFoldDB" id="A0A0M3KIG9"/>
<keyword evidence="1" id="KW-0723">Serine/threonine-protein kinase</keyword>
<comment type="similarity">
    <text evidence="1">Belongs to the PI3/PI4-kinase family.</text>
</comment>
<reference evidence="5" key="1">
    <citation type="submission" date="2017-02" db="UniProtKB">
        <authorList>
            <consortium name="WormBaseParasite"/>
        </authorList>
    </citation>
    <scope>IDENTIFICATION</scope>
</reference>
<dbReference type="Pfam" id="PF11865">
    <property type="entry name" value="mTOR_dom"/>
    <property type="match status" value="1"/>
</dbReference>
<keyword evidence="1" id="KW-0808">Transferase</keyword>
<organism evidence="5">
    <name type="scientific">Anisakis simplex</name>
    <name type="common">Herring worm</name>
    <dbReference type="NCBI Taxonomy" id="6269"/>
    <lineage>
        <taxon>Eukaryota</taxon>
        <taxon>Metazoa</taxon>
        <taxon>Ecdysozoa</taxon>
        <taxon>Nematoda</taxon>
        <taxon>Chromadorea</taxon>
        <taxon>Rhabditida</taxon>
        <taxon>Spirurina</taxon>
        <taxon>Ascaridomorpha</taxon>
        <taxon>Ascaridoidea</taxon>
        <taxon>Anisakidae</taxon>
        <taxon>Anisakis</taxon>
        <taxon>Anisakis simplex complex</taxon>
    </lineage>
</organism>
<evidence type="ECO:0000259" key="2">
    <source>
        <dbReference type="SMART" id="SM01346"/>
    </source>
</evidence>
<sequence>MGLVPSVTSNSMALSLPSAVVSSDSRDDIVQWFHYERCTLSEFYPTFAIANLMQMLRDDSLHHLHRQIIQALLTIFSNLGPKSSQYVDKVVPKLIDVTQHVSRPDVRQFFLQQLASLISTIGVSMKPYMGKLFGLVAVRFSFISDT</sequence>
<evidence type="ECO:0000313" key="5">
    <source>
        <dbReference type="WBParaSite" id="ASIM_0002078801-mRNA-1"/>
    </source>
</evidence>
<proteinExistence type="inferred from homology"/>
<dbReference type="WBParaSite" id="ASIM_0002078801-mRNA-1">
    <property type="protein sequence ID" value="ASIM_0002078801-mRNA-1"/>
    <property type="gene ID" value="ASIM_0002078801"/>
</dbReference>
<accession>A0A0M3KIG9</accession>
<dbReference type="EMBL" id="UYRR01038839">
    <property type="protein sequence ID" value="VDK74742.1"/>
    <property type="molecule type" value="Genomic_DNA"/>
</dbReference>
<dbReference type="GO" id="GO:0005524">
    <property type="term" value="F:ATP binding"/>
    <property type="evidence" value="ECO:0007669"/>
    <property type="project" value="UniProtKB-KW"/>
</dbReference>
<dbReference type="InterPro" id="IPR016024">
    <property type="entry name" value="ARM-type_fold"/>
</dbReference>
<comment type="catalytic activity">
    <reaction evidence="1">
        <text>L-threonyl-[protein] + ATP = O-phospho-L-threonyl-[protein] + ADP + H(+)</text>
        <dbReference type="Rhea" id="RHEA:46608"/>
        <dbReference type="Rhea" id="RHEA-COMP:11060"/>
        <dbReference type="Rhea" id="RHEA-COMP:11605"/>
        <dbReference type="ChEBI" id="CHEBI:15378"/>
        <dbReference type="ChEBI" id="CHEBI:30013"/>
        <dbReference type="ChEBI" id="CHEBI:30616"/>
        <dbReference type="ChEBI" id="CHEBI:61977"/>
        <dbReference type="ChEBI" id="CHEBI:456216"/>
        <dbReference type="EC" id="2.7.11.1"/>
    </reaction>
</comment>
<gene>
    <name evidence="3" type="ORF">ASIM_LOCUS20167</name>
</gene>
<dbReference type="InterPro" id="IPR011989">
    <property type="entry name" value="ARM-like"/>
</dbReference>
<name>A0A0M3KIG9_ANISI</name>
<dbReference type="Gene3D" id="1.25.10.10">
    <property type="entry name" value="Leucine-rich Repeat Variant"/>
    <property type="match status" value="1"/>
</dbReference>
<evidence type="ECO:0000313" key="4">
    <source>
        <dbReference type="Proteomes" id="UP000267096"/>
    </source>
</evidence>
<dbReference type="SUPFAM" id="SSF48371">
    <property type="entry name" value="ARM repeat"/>
    <property type="match status" value="1"/>
</dbReference>
<dbReference type="InterPro" id="IPR024585">
    <property type="entry name" value="mTOR_dom"/>
</dbReference>
<dbReference type="Proteomes" id="UP000267096">
    <property type="component" value="Unassembled WGS sequence"/>
</dbReference>
<dbReference type="OrthoDB" id="5809898at2759"/>
<keyword evidence="4" id="KW-1185">Reference proteome</keyword>
<evidence type="ECO:0000256" key="1">
    <source>
        <dbReference type="RuleBase" id="RU364109"/>
    </source>
</evidence>
<protein>
    <recommendedName>
        <fullName evidence="1">Serine/threonine-protein kinase TOR</fullName>
        <ecNumber evidence="1">2.7.11.1</ecNumber>
    </recommendedName>
</protein>
<keyword evidence="1" id="KW-0418">Kinase</keyword>
<dbReference type="EC" id="2.7.11.1" evidence="1"/>
<reference evidence="3 4" key="2">
    <citation type="submission" date="2018-11" db="EMBL/GenBank/DDBJ databases">
        <authorList>
            <consortium name="Pathogen Informatics"/>
        </authorList>
    </citation>
    <scope>NUCLEOTIDE SEQUENCE [LARGE SCALE GENOMIC DNA]</scope>
</reference>
<evidence type="ECO:0000313" key="3">
    <source>
        <dbReference type="EMBL" id="VDK74742.1"/>
    </source>
</evidence>
<dbReference type="GO" id="GO:0004674">
    <property type="term" value="F:protein serine/threonine kinase activity"/>
    <property type="evidence" value="ECO:0007669"/>
    <property type="project" value="UniProtKB-KW"/>
</dbReference>
<keyword evidence="1" id="KW-0067">ATP-binding</keyword>
<keyword evidence="1" id="KW-0547">Nucleotide-binding</keyword>